<accession>A0AA43QK88</accession>
<evidence type="ECO:0000256" key="1">
    <source>
        <dbReference type="ARBA" id="ARBA00038476"/>
    </source>
</evidence>
<comment type="caution">
    <text evidence="2">The sequence shown here is derived from an EMBL/GenBank/DDBJ whole genome shotgun (WGS) entry which is preliminary data.</text>
</comment>
<evidence type="ECO:0000313" key="3">
    <source>
        <dbReference type="Proteomes" id="UP001161017"/>
    </source>
</evidence>
<dbReference type="InterPro" id="IPR029069">
    <property type="entry name" value="HotDog_dom_sf"/>
</dbReference>
<dbReference type="EMBL" id="JAPUFD010000006">
    <property type="protein sequence ID" value="MDI1488035.1"/>
    <property type="molecule type" value="Genomic_DNA"/>
</dbReference>
<dbReference type="CDD" id="cd00586">
    <property type="entry name" value="4HBT"/>
    <property type="match status" value="1"/>
</dbReference>
<dbReference type="AlphaFoldDB" id="A0AA43QK88"/>
<reference evidence="2" key="1">
    <citation type="journal article" date="2023" name="Genome Biol. Evol.">
        <title>First Whole Genome Sequence and Flow Cytometry Genome Size Data for the Lichen-Forming Fungus Ramalina farinacea (Ascomycota).</title>
        <authorList>
            <person name="Llewellyn T."/>
            <person name="Mian S."/>
            <person name="Hill R."/>
            <person name="Leitch I.J."/>
            <person name="Gaya E."/>
        </authorList>
    </citation>
    <scope>NUCLEOTIDE SEQUENCE</scope>
    <source>
        <strain evidence="2">LIQ254RAFAR</strain>
    </source>
</reference>
<evidence type="ECO:0000313" key="2">
    <source>
        <dbReference type="EMBL" id="MDI1488035.1"/>
    </source>
</evidence>
<comment type="similarity">
    <text evidence="1">Belongs to the lcsJ thioesterase family.</text>
</comment>
<sequence length="344" mass="37473">MSSPGPSHPLPLTRSLRRYLPTNPWKLLAILFALLNLKSLPFAWHLRLLHGLLLRTHTSRHRVAHSPGPRPLFAPIITTTRTSPLECDYNLHKSNSSYFSDFDVGRLHLLVALLGHGVNITAKELAASDSERGGNKGGFYVALGGVATNFKREIKPLEKVECWTRVLSWDGKWLVLGRRAGKGWWWGKGGEGVGKQGEGEEERPPVVYASAIAKYVCKKGRVTVPPERVLRASKLLPVRPEEVGKGNEEVVDADGEEMNGGGVAVDGVAAMPAAEAALDSVTPEKAEEVMGASVLSVDDGEGVWDWARVEKERLRGMRIAQVYSDLDGLSAEAPKHGSMVLGRS</sequence>
<name>A0AA43QK88_9LECA</name>
<dbReference type="PANTHER" id="PTHR12475">
    <property type="match status" value="1"/>
</dbReference>
<dbReference type="SUPFAM" id="SSF54637">
    <property type="entry name" value="Thioesterase/thiol ester dehydrase-isomerase"/>
    <property type="match status" value="1"/>
</dbReference>
<proteinExistence type="inferred from homology"/>
<dbReference type="PANTHER" id="PTHR12475:SF4">
    <property type="entry name" value="PROTEIN THEM6"/>
    <property type="match status" value="1"/>
</dbReference>
<dbReference type="Proteomes" id="UP001161017">
    <property type="component" value="Unassembled WGS sequence"/>
</dbReference>
<dbReference type="Pfam" id="PF13279">
    <property type="entry name" value="4HBT_2"/>
    <property type="match status" value="1"/>
</dbReference>
<organism evidence="2 3">
    <name type="scientific">Ramalina farinacea</name>
    <dbReference type="NCBI Taxonomy" id="258253"/>
    <lineage>
        <taxon>Eukaryota</taxon>
        <taxon>Fungi</taxon>
        <taxon>Dikarya</taxon>
        <taxon>Ascomycota</taxon>
        <taxon>Pezizomycotina</taxon>
        <taxon>Lecanoromycetes</taxon>
        <taxon>OSLEUM clade</taxon>
        <taxon>Lecanoromycetidae</taxon>
        <taxon>Lecanorales</taxon>
        <taxon>Lecanorineae</taxon>
        <taxon>Ramalinaceae</taxon>
        <taxon>Ramalina</taxon>
    </lineage>
</organism>
<dbReference type="Gene3D" id="3.10.129.10">
    <property type="entry name" value="Hotdog Thioesterase"/>
    <property type="match status" value="1"/>
</dbReference>
<keyword evidence="3" id="KW-1185">Reference proteome</keyword>
<gene>
    <name evidence="2" type="ORF">OHK93_007309</name>
</gene>
<protein>
    <submittedName>
        <fullName evidence="2">Uncharacterized protein</fullName>
    </submittedName>
</protein>
<dbReference type="InterPro" id="IPR051490">
    <property type="entry name" value="THEM6_lcsJ_thioesterase"/>
</dbReference>